<evidence type="ECO:0000256" key="9">
    <source>
        <dbReference type="NCBIfam" id="TIGR01357"/>
    </source>
</evidence>
<gene>
    <name evidence="12" type="ORF">A3H61_03390</name>
</gene>
<comment type="caution">
    <text evidence="12">The sequence shown here is derived from an EMBL/GenBank/DDBJ whole genome shotgun (WGS) entry which is preliminary data.</text>
</comment>
<dbReference type="NCBIfam" id="TIGR01357">
    <property type="entry name" value="aroB"/>
    <property type="match status" value="1"/>
</dbReference>
<evidence type="ECO:0000256" key="3">
    <source>
        <dbReference type="ARBA" id="ARBA00022723"/>
    </source>
</evidence>
<evidence type="ECO:0000256" key="6">
    <source>
        <dbReference type="ARBA" id="ARBA00023027"/>
    </source>
</evidence>
<dbReference type="GO" id="GO:0005737">
    <property type="term" value="C:cytoplasm"/>
    <property type="evidence" value="ECO:0007669"/>
    <property type="project" value="InterPro"/>
</dbReference>
<dbReference type="InterPro" id="IPR056179">
    <property type="entry name" value="DHQS_C"/>
</dbReference>
<dbReference type="EMBL" id="MHJU01000027">
    <property type="protein sequence ID" value="OGY72625.1"/>
    <property type="molecule type" value="Genomic_DNA"/>
</dbReference>
<evidence type="ECO:0000256" key="2">
    <source>
        <dbReference type="ARBA" id="ARBA00001941"/>
    </source>
</evidence>
<dbReference type="SUPFAM" id="SSF56796">
    <property type="entry name" value="Dehydroquinate synthase-like"/>
    <property type="match status" value="1"/>
</dbReference>
<evidence type="ECO:0000259" key="11">
    <source>
        <dbReference type="Pfam" id="PF24621"/>
    </source>
</evidence>
<comment type="cofactor">
    <cofactor evidence="1">
        <name>NAD(+)</name>
        <dbReference type="ChEBI" id="CHEBI:57540"/>
    </cofactor>
</comment>
<evidence type="ECO:0000256" key="5">
    <source>
        <dbReference type="ARBA" id="ARBA00022833"/>
    </source>
</evidence>
<dbReference type="Proteomes" id="UP000178315">
    <property type="component" value="Unassembled WGS sequence"/>
</dbReference>
<dbReference type="InterPro" id="IPR030960">
    <property type="entry name" value="DHQS/DOIS_N"/>
</dbReference>
<dbReference type="GO" id="GO:0046872">
    <property type="term" value="F:metal ion binding"/>
    <property type="evidence" value="ECO:0007669"/>
    <property type="project" value="UniProtKB-KW"/>
</dbReference>
<evidence type="ECO:0000259" key="10">
    <source>
        <dbReference type="Pfam" id="PF01761"/>
    </source>
</evidence>
<proteinExistence type="predicted"/>
<keyword evidence="4" id="KW-0547">Nucleotide-binding</keyword>
<keyword evidence="8" id="KW-0170">Cobalt</keyword>
<protein>
    <recommendedName>
        <fullName evidence="9">3-dehydroquinate synthase</fullName>
        <ecNumber evidence="9">4.2.3.4</ecNumber>
    </recommendedName>
</protein>
<dbReference type="GO" id="GO:0003856">
    <property type="term" value="F:3-dehydroquinate synthase activity"/>
    <property type="evidence" value="ECO:0007669"/>
    <property type="project" value="UniProtKB-UniRule"/>
</dbReference>
<comment type="cofactor">
    <cofactor evidence="2">
        <name>Co(2+)</name>
        <dbReference type="ChEBI" id="CHEBI:48828"/>
    </cofactor>
</comment>
<keyword evidence="7" id="KW-0456">Lyase</keyword>
<feature type="domain" description="3-dehydroquinate synthase C-terminal" evidence="11">
    <location>
        <begin position="180"/>
        <end position="323"/>
    </location>
</feature>
<dbReference type="PANTHER" id="PTHR43622">
    <property type="entry name" value="3-DEHYDROQUINATE SYNTHASE"/>
    <property type="match status" value="1"/>
</dbReference>
<evidence type="ECO:0000313" key="12">
    <source>
        <dbReference type="EMBL" id="OGY72625.1"/>
    </source>
</evidence>
<dbReference type="CDD" id="cd08195">
    <property type="entry name" value="DHQS"/>
    <property type="match status" value="1"/>
</dbReference>
<feature type="domain" description="3-dehydroquinate synthase N-terminal" evidence="10">
    <location>
        <begin position="66"/>
        <end position="178"/>
    </location>
</feature>
<dbReference type="Gene3D" id="3.40.50.1970">
    <property type="match status" value="1"/>
</dbReference>
<dbReference type="InterPro" id="IPR016037">
    <property type="entry name" value="DHQ_synth_AroB"/>
</dbReference>
<reference evidence="12 13" key="1">
    <citation type="journal article" date="2016" name="Nat. Commun.">
        <title>Thousands of microbial genomes shed light on interconnected biogeochemical processes in an aquifer system.</title>
        <authorList>
            <person name="Anantharaman K."/>
            <person name="Brown C.T."/>
            <person name="Hug L.A."/>
            <person name="Sharon I."/>
            <person name="Castelle C.J."/>
            <person name="Probst A.J."/>
            <person name="Thomas B.C."/>
            <person name="Singh A."/>
            <person name="Wilkins M.J."/>
            <person name="Karaoz U."/>
            <person name="Brodie E.L."/>
            <person name="Williams K.H."/>
            <person name="Hubbard S.S."/>
            <person name="Banfield J.F."/>
        </authorList>
    </citation>
    <scope>NUCLEOTIDE SEQUENCE [LARGE SCALE GENOMIC DNA]</scope>
</reference>
<keyword evidence="6" id="KW-0520">NAD</keyword>
<dbReference type="Pfam" id="PF01761">
    <property type="entry name" value="DHQ_synthase"/>
    <property type="match status" value="1"/>
</dbReference>
<sequence>MESAIVTIFKPTIQYPIFIGRDLIGKIGDFIDVAKWSSIGVVTDKTIAAKWLAKLETGLGRGIAKIIVSSGESAKTLESVSKIWQKLIRERFDRHSLIINLGGGAIGDVGGFSASAYMRGIAYANVPTTFLSQVDASIGGKTGIDFGGVKNAIGAICQPIAVVADVETLATLPNREFIAGFAEAIKHGLIADEKYLAFVTSKKPREFSDDELISVIKGSSEIKRRIVESDERERGARRLLNFGHTIGHAIEALSLETNTPLLHGEAVAIGMAEEARISERAGLLQKGGATQVVQILKDAGLPTVLPLFPRERIMEKIESDKKSAHGKVCWTLLKRIGEAVAGVEVEESLLQ</sequence>
<dbReference type="InterPro" id="IPR050071">
    <property type="entry name" value="Dehydroquinate_synthase"/>
</dbReference>
<evidence type="ECO:0000256" key="7">
    <source>
        <dbReference type="ARBA" id="ARBA00023239"/>
    </source>
</evidence>
<dbReference type="GO" id="GO:0009073">
    <property type="term" value="P:aromatic amino acid family biosynthetic process"/>
    <property type="evidence" value="ECO:0007669"/>
    <property type="project" value="InterPro"/>
</dbReference>
<dbReference type="PANTHER" id="PTHR43622:SF1">
    <property type="entry name" value="3-DEHYDROQUINATE SYNTHASE"/>
    <property type="match status" value="1"/>
</dbReference>
<name>A0A1G2A7H3_9BACT</name>
<evidence type="ECO:0000256" key="1">
    <source>
        <dbReference type="ARBA" id="ARBA00001911"/>
    </source>
</evidence>
<evidence type="ECO:0000313" key="13">
    <source>
        <dbReference type="Proteomes" id="UP000178315"/>
    </source>
</evidence>
<dbReference type="InterPro" id="IPR030963">
    <property type="entry name" value="DHQ_synth_fam"/>
</dbReference>
<keyword evidence="5" id="KW-0862">Zinc</keyword>
<dbReference type="GO" id="GO:0009423">
    <property type="term" value="P:chorismate biosynthetic process"/>
    <property type="evidence" value="ECO:0007669"/>
    <property type="project" value="UniProtKB-UniRule"/>
</dbReference>
<dbReference type="Pfam" id="PF24621">
    <property type="entry name" value="DHQS_C"/>
    <property type="match status" value="1"/>
</dbReference>
<evidence type="ECO:0000256" key="8">
    <source>
        <dbReference type="ARBA" id="ARBA00023285"/>
    </source>
</evidence>
<dbReference type="AlphaFoldDB" id="A0A1G2A7H3"/>
<dbReference type="EC" id="4.2.3.4" evidence="9"/>
<accession>A0A1G2A7H3</accession>
<evidence type="ECO:0000256" key="4">
    <source>
        <dbReference type="ARBA" id="ARBA00022741"/>
    </source>
</evidence>
<dbReference type="GO" id="GO:0000166">
    <property type="term" value="F:nucleotide binding"/>
    <property type="evidence" value="ECO:0007669"/>
    <property type="project" value="UniProtKB-KW"/>
</dbReference>
<dbReference type="Gene3D" id="1.20.1090.10">
    <property type="entry name" value="Dehydroquinate synthase-like - alpha domain"/>
    <property type="match status" value="1"/>
</dbReference>
<dbReference type="PIRSF" id="PIRSF001455">
    <property type="entry name" value="DHQ_synth"/>
    <property type="match status" value="1"/>
</dbReference>
<keyword evidence="3" id="KW-0479">Metal-binding</keyword>
<organism evidence="12 13">
    <name type="scientific">Candidatus Jacksonbacteria bacterium RIFCSPLOWO2_02_FULL_44_20</name>
    <dbReference type="NCBI Taxonomy" id="1798460"/>
    <lineage>
        <taxon>Bacteria</taxon>
        <taxon>Candidatus Jacksoniibacteriota</taxon>
    </lineage>
</organism>